<dbReference type="EMBL" id="BJWL01000011">
    <property type="protein sequence ID" value="GFY96834.1"/>
    <property type="molecule type" value="Genomic_DNA"/>
</dbReference>
<accession>A0A7J0FDQ3</accession>
<evidence type="ECO:0000313" key="2">
    <source>
        <dbReference type="Proteomes" id="UP000585474"/>
    </source>
</evidence>
<gene>
    <name evidence="1" type="ORF">Acr_11g0011400</name>
</gene>
<reference evidence="1 2" key="1">
    <citation type="submission" date="2019-07" db="EMBL/GenBank/DDBJ databases">
        <title>De Novo Assembly of kiwifruit Actinidia rufa.</title>
        <authorList>
            <person name="Sugita-Konishi S."/>
            <person name="Sato K."/>
            <person name="Mori E."/>
            <person name="Abe Y."/>
            <person name="Kisaki G."/>
            <person name="Hamano K."/>
            <person name="Suezawa K."/>
            <person name="Otani M."/>
            <person name="Fukuda T."/>
            <person name="Manabe T."/>
            <person name="Gomi K."/>
            <person name="Tabuchi M."/>
            <person name="Akimitsu K."/>
            <person name="Kataoka I."/>
        </authorList>
    </citation>
    <scope>NUCLEOTIDE SEQUENCE [LARGE SCALE GENOMIC DNA]</scope>
    <source>
        <strain evidence="2">cv. Fuchu</strain>
    </source>
</reference>
<evidence type="ECO:0000313" key="1">
    <source>
        <dbReference type="EMBL" id="GFY96834.1"/>
    </source>
</evidence>
<sequence>MPALARPELVLRLDLAPTQRPLPCLLYSDSRAAVSALARSEMIGGRYDSACKLSLHCVAVPRIVVRFAPSSVWARMLECSPTLKACLVWTRGEQVATYSF</sequence>
<protein>
    <submittedName>
        <fullName evidence="1">Uncharacterized protein</fullName>
    </submittedName>
</protein>
<name>A0A7J0FDQ3_9ERIC</name>
<proteinExistence type="predicted"/>
<keyword evidence="2" id="KW-1185">Reference proteome</keyword>
<dbReference type="Proteomes" id="UP000585474">
    <property type="component" value="Unassembled WGS sequence"/>
</dbReference>
<dbReference type="AlphaFoldDB" id="A0A7J0FDQ3"/>
<comment type="caution">
    <text evidence="1">The sequence shown here is derived from an EMBL/GenBank/DDBJ whole genome shotgun (WGS) entry which is preliminary data.</text>
</comment>
<organism evidence="1 2">
    <name type="scientific">Actinidia rufa</name>
    <dbReference type="NCBI Taxonomy" id="165716"/>
    <lineage>
        <taxon>Eukaryota</taxon>
        <taxon>Viridiplantae</taxon>
        <taxon>Streptophyta</taxon>
        <taxon>Embryophyta</taxon>
        <taxon>Tracheophyta</taxon>
        <taxon>Spermatophyta</taxon>
        <taxon>Magnoliopsida</taxon>
        <taxon>eudicotyledons</taxon>
        <taxon>Gunneridae</taxon>
        <taxon>Pentapetalae</taxon>
        <taxon>asterids</taxon>
        <taxon>Ericales</taxon>
        <taxon>Actinidiaceae</taxon>
        <taxon>Actinidia</taxon>
    </lineage>
</organism>